<comment type="caution">
    <text evidence="2">The sequence shown here is derived from an EMBL/GenBank/DDBJ whole genome shotgun (WGS) entry which is preliminary data.</text>
</comment>
<dbReference type="EMBL" id="JASSZA010000001">
    <property type="protein sequence ID" value="KAK2121820.1"/>
    <property type="molecule type" value="Genomic_DNA"/>
</dbReference>
<organism evidence="2 3">
    <name type="scientific">Saguinus oedipus</name>
    <name type="common">Cotton-top tamarin</name>
    <name type="synonym">Oedipomidas oedipus</name>
    <dbReference type="NCBI Taxonomy" id="9490"/>
    <lineage>
        <taxon>Eukaryota</taxon>
        <taxon>Metazoa</taxon>
        <taxon>Chordata</taxon>
        <taxon>Craniata</taxon>
        <taxon>Vertebrata</taxon>
        <taxon>Euteleostomi</taxon>
        <taxon>Mammalia</taxon>
        <taxon>Eutheria</taxon>
        <taxon>Euarchontoglires</taxon>
        <taxon>Primates</taxon>
        <taxon>Haplorrhini</taxon>
        <taxon>Platyrrhini</taxon>
        <taxon>Cebidae</taxon>
        <taxon>Callitrichinae</taxon>
        <taxon>Saguinus</taxon>
    </lineage>
</organism>
<evidence type="ECO:0000259" key="1">
    <source>
        <dbReference type="Pfam" id="PF16489"/>
    </source>
</evidence>
<dbReference type="Proteomes" id="UP001266305">
    <property type="component" value="Unassembled WGS sequence"/>
</dbReference>
<protein>
    <submittedName>
        <fullName evidence="2">Cadherin EGF LAG seven-pass G-type receptor 1</fullName>
    </submittedName>
</protein>
<gene>
    <name evidence="2" type="primary">CELSR1_7</name>
    <name evidence="2" type="ORF">P7K49_003206</name>
</gene>
<evidence type="ECO:0000313" key="2">
    <source>
        <dbReference type="EMBL" id="KAK2121820.1"/>
    </source>
</evidence>
<name>A0ABQ9WJI5_SAGOE</name>
<accession>A0ABQ9WJI5</accession>
<reference evidence="2 3" key="1">
    <citation type="submission" date="2023-05" db="EMBL/GenBank/DDBJ databases">
        <title>B98-5 Cell Line De Novo Hybrid Assembly: An Optical Mapping Approach.</title>
        <authorList>
            <person name="Kananen K."/>
            <person name="Auerbach J.A."/>
            <person name="Kautto E."/>
            <person name="Blachly J.S."/>
        </authorList>
    </citation>
    <scope>NUCLEOTIDE SEQUENCE [LARGE SCALE GENOMIC DNA]</scope>
    <source>
        <strain evidence="2">B95-8</strain>
        <tissue evidence="2">Cell line</tissue>
    </source>
</reference>
<keyword evidence="2" id="KW-0675">Receptor</keyword>
<proteinExistence type="predicted"/>
<keyword evidence="3" id="KW-1185">Reference proteome</keyword>
<evidence type="ECO:0000313" key="3">
    <source>
        <dbReference type="Proteomes" id="UP001266305"/>
    </source>
</evidence>
<sequence>MSPLDEQRLSGLVSLGPESQASLQWRSTERCLSDQDVIYSGSALLAPATSAAWEQIQRSEGGTAQLLQHLEGYFSNVARNVRRTYLRPFVIVTANMILAVDIFDKFNFTGATVPRFDAIQEEFPRELQSSVSFPADFFKPPEEKGKSS</sequence>
<feature type="domain" description="AGRL2-4 GAIN subdomain A" evidence="1">
    <location>
        <begin position="24"/>
        <end position="78"/>
    </location>
</feature>
<dbReference type="InterPro" id="IPR032471">
    <property type="entry name" value="AGRL2-4_GAIN_subdom_A"/>
</dbReference>
<dbReference type="Pfam" id="PF16489">
    <property type="entry name" value="GAIN"/>
    <property type="match status" value="1"/>
</dbReference>